<accession>A0A2U9AZB4</accession>
<organism evidence="2 3">
    <name type="scientific">Scophthalmus maximus</name>
    <name type="common">Turbot</name>
    <name type="synonym">Psetta maxima</name>
    <dbReference type="NCBI Taxonomy" id="52904"/>
    <lineage>
        <taxon>Eukaryota</taxon>
        <taxon>Metazoa</taxon>
        <taxon>Chordata</taxon>
        <taxon>Craniata</taxon>
        <taxon>Vertebrata</taxon>
        <taxon>Euteleostomi</taxon>
        <taxon>Actinopterygii</taxon>
        <taxon>Neopterygii</taxon>
        <taxon>Teleostei</taxon>
        <taxon>Neoteleostei</taxon>
        <taxon>Acanthomorphata</taxon>
        <taxon>Carangaria</taxon>
        <taxon>Pleuronectiformes</taxon>
        <taxon>Pleuronectoidei</taxon>
        <taxon>Scophthalmidae</taxon>
        <taxon>Scophthalmus</taxon>
    </lineage>
</organism>
<keyword evidence="1" id="KW-0732">Signal</keyword>
<evidence type="ECO:0000313" key="2">
    <source>
        <dbReference type="EMBL" id="AWO96937.1"/>
    </source>
</evidence>
<feature type="signal peptide" evidence="1">
    <location>
        <begin position="1"/>
        <end position="20"/>
    </location>
</feature>
<feature type="chain" id="PRO_5016036335" description="Secreted protein" evidence="1">
    <location>
        <begin position="21"/>
        <end position="68"/>
    </location>
</feature>
<dbReference type="AlphaFoldDB" id="A0A2U9AZB4"/>
<evidence type="ECO:0000256" key="1">
    <source>
        <dbReference type="SAM" id="SignalP"/>
    </source>
</evidence>
<evidence type="ECO:0008006" key="4">
    <source>
        <dbReference type="Google" id="ProtNLM"/>
    </source>
</evidence>
<dbReference type="EMBL" id="CP026243">
    <property type="protein sequence ID" value="AWO96937.1"/>
    <property type="molecule type" value="Genomic_DNA"/>
</dbReference>
<proteinExistence type="predicted"/>
<dbReference type="Proteomes" id="UP000246464">
    <property type="component" value="Chromosome 1"/>
</dbReference>
<keyword evidence="3" id="KW-1185">Reference proteome</keyword>
<protein>
    <recommendedName>
        <fullName evidence="4">Secreted protein</fullName>
    </recommendedName>
</protein>
<gene>
    <name evidence="2" type="ORF">SMAX5B_011974</name>
</gene>
<evidence type="ECO:0000313" key="3">
    <source>
        <dbReference type="Proteomes" id="UP000246464"/>
    </source>
</evidence>
<name>A0A2U9AZB4_SCOMX</name>
<sequence>MAMRFESSFISLLLMDLDTCVPIGAPLETRLAGPCTLLILEGKSASNLDATVLRRVASLEFLVSAAND</sequence>
<reference evidence="2 3" key="1">
    <citation type="submission" date="2017-12" db="EMBL/GenBank/DDBJ databases">
        <title>Integrating genomic resources of turbot (Scophthalmus maximus) in depth evaluation of genetic and physical mapping variation across individuals.</title>
        <authorList>
            <person name="Martinez P."/>
        </authorList>
    </citation>
    <scope>NUCLEOTIDE SEQUENCE [LARGE SCALE GENOMIC DNA]</scope>
</reference>